<feature type="compositionally biased region" description="Gly residues" evidence="5">
    <location>
        <begin position="15"/>
        <end position="33"/>
    </location>
</feature>
<evidence type="ECO:0000256" key="4">
    <source>
        <dbReference type="ARBA" id="ARBA00023136"/>
    </source>
</evidence>
<accession>A0ABY3WC18</accession>
<dbReference type="EMBL" id="CP093326">
    <property type="protein sequence ID" value="UNK45274.1"/>
    <property type="molecule type" value="Genomic_DNA"/>
</dbReference>
<keyword evidence="1" id="KW-1003">Cell membrane</keyword>
<proteinExistence type="predicted"/>
<evidence type="ECO:0000256" key="1">
    <source>
        <dbReference type="ARBA" id="ARBA00022475"/>
    </source>
</evidence>
<feature type="domain" description="Lipopolysaccharide assembly protein A" evidence="7">
    <location>
        <begin position="86"/>
        <end position="140"/>
    </location>
</feature>
<evidence type="ECO:0000256" key="5">
    <source>
        <dbReference type="SAM" id="MobiDB-lite"/>
    </source>
</evidence>
<keyword evidence="2 6" id="KW-0812">Transmembrane</keyword>
<dbReference type="Pfam" id="PF06305">
    <property type="entry name" value="LapA_dom"/>
    <property type="match status" value="1"/>
</dbReference>
<keyword evidence="3 6" id="KW-1133">Transmembrane helix</keyword>
<reference evidence="8 9" key="1">
    <citation type="submission" date="2022-03" db="EMBL/GenBank/DDBJ databases">
        <title>Isotopic signatures of nitrous oxide derived from detoxification processes.</title>
        <authorList>
            <person name="Behrendt U."/>
            <person name="Buchen C."/>
            <person name="Well R."/>
            <person name="Ulrich A."/>
            <person name="Rohe L."/>
            <person name="Kolb S."/>
            <person name="Schloter M."/>
            <person name="Horn M.A."/>
            <person name="Augustin J."/>
        </authorList>
    </citation>
    <scope>NUCLEOTIDE SEQUENCE [LARGE SCALE GENOMIC DNA]</scope>
    <source>
        <strain evidence="8 9">S4-C24</strain>
    </source>
</reference>
<evidence type="ECO:0000256" key="6">
    <source>
        <dbReference type="SAM" id="Phobius"/>
    </source>
</evidence>
<feature type="region of interest" description="Disordered" evidence="5">
    <location>
        <begin position="1"/>
        <end position="56"/>
    </location>
</feature>
<evidence type="ECO:0000313" key="8">
    <source>
        <dbReference type="EMBL" id="UNK45274.1"/>
    </source>
</evidence>
<dbReference type="RefSeq" id="WP_241913536.1">
    <property type="nucleotide sequence ID" value="NZ_CP093326.1"/>
</dbReference>
<keyword evidence="4 6" id="KW-0472">Membrane</keyword>
<gene>
    <name evidence="8" type="ORF">MNQ99_15250</name>
</gene>
<protein>
    <submittedName>
        <fullName evidence="8">DUF1049 domain-containing protein</fullName>
    </submittedName>
</protein>
<feature type="transmembrane region" description="Helical" evidence="6">
    <location>
        <begin position="63"/>
        <end position="85"/>
    </location>
</feature>
<evidence type="ECO:0000256" key="2">
    <source>
        <dbReference type="ARBA" id="ARBA00022692"/>
    </source>
</evidence>
<keyword evidence="9" id="KW-1185">Reference proteome</keyword>
<evidence type="ECO:0000259" key="7">
    <source>
        <dbReference type="Pfam" id="PF06305"/>
    </source>
</evidence>
<feature type="transmembrane region" description="Helical" evidence="6">
    <location>
        <begin position="105"/>
        <end position="128"/>
    </location>
</feature>
<name>A0ABY3WC18_9MICC</name>
<dbReference type="Proteomes" id="UP000829069">
    <property type="component" value="Chromosome"/>
</dbReference>
<evidence type="ECO:0000313" key="9">
    <source>
        <dbReference type="Proteomes" id="UP000829069"/>
    </source>
</evidence>
<sequence>MTSNPQGTGPDGVEAEGGGAGRSGTGLPGGSGRGASDAVEPGSGGPDSDRPKRTPAKRIGTRLGVIWTAVVIALILLVLLIIFIAQNQDQVLLRYFGFEGQVALGLALFIASVAGGIVVAAAGAARIIQLRYRDRKIRKNGAKPR</sequence>
<evidence type="ECO:0000256" key="3">
    <source>
        <dbReference type="ARBA" id="ARBA00022989"/>
    </source>
</evidence>
<organism evidence="8 9">
    <name type="scientific">Arthrobacter sulfonylureivorans</name>
    <dbReference type="NCBI Taxonomy" id="2486855"/>
    <lineage>
        <taxon>Bacteria</taxon>
        <taxon>Bacillati</taxon>
        <taxon>Actinomycetota</taxon>
        <taxon>Actinomycetes</taxon>
        <taxon>Micrococcales</taxon>
        <taxon>Micrococcaceae</taxon>
        <taxon>Arthrobacter</taxon>
    </lineage>
</organism>
<dbReference type="InterPro" id="IPR010445">
    <property type="entry name" value="LapA_dom"/>
</dbReference>